<feature type="domain" description="NYN" evidence="1">
    <location>
        <begin position="111"/>
        <end position="185"/>
    </location>
</feature>
<name>A0A9X1BQA1_9BURK</name>
<gene>
    <name evidence="2" type="ORF">JI742_06185</name>
</gene>
<proteinExistence type="predicted"/>
<evidence type="ECO:0000313" key="2">
    <source>
        <dbReference type="EMBL" id="MBL0719476.1"/>
    </source>
</evidence>
<accession>A0A9X1BQA1</accession>
<dbReference type="RefSeq" id="WP_201824788.1">
    <property type="nucleotide sequence ID" value="NZ_JAERRA010000001.1"/>
</dbReference>
<keyword evidence="3" id="KW-1185">Reference proteome</keyword>
<evidence type="ECO:0000313" key="3">
    <source>
        <dbReference type="Proteomes" id="UP000643207"/>
    </source>
</evidence>
<organism evidence="2 3">
    <name type="scientific">Aquariibacter lacus</name>
    <dbReference type="NCBI Taxonomy" id="2801332"/>
    <lineage>
        <taxon>Bacteria</taxon>
        <taxon>Pseudomonadati</taxon>
        <taxon>Pseudomonadota</taxon>
        <taxon>Betaproteobacteria</taxon>
        <taxon>Burkholderiales</taxon>
        <taxon>Sphaerotilaceae</taxon>
        <taxon>Aquariibacter</taxon>
    </lineage>
</organism>
<dbReference type="GO" id="GO:0004540">
    <property type="term" value="F:RNA nuclease activity"/>
    <property type="evidence" value="ECO:0007669"/>
    <property type="project" value="InterPro"/>
</dbReference>
<dbReference type="InterPro" id="IPR021139">
    <property type="entry name" value="NYN"/>
</dbReference>
<dbReference type="Proteomes" id="UP000643207">
    <property type="component" value="Unassembled WGS sequence"/>
</dbReference>
<sequence length="215" mass="23700">MHRYAILIDGGFARRALRTRVAADAASFQRLVETLAGHVALRDRLLHRVYFYDATPLEGSRTMPLQGGLVEFGRSPVASESKALFDELKRLPFFSLRMGETALNGWQVDPKALEAATTEALTVTAAQIKPRITQKGVDMRIGMDIAALTLKQHVQCIVLVSGDSDFVPAMKFARREGVQVFLCALGRRVRPAMLEHSDLVLEVDRPRSGAEIAAV</sequence>
<dbReference type="AlphaFoldDB" id="A0A9X1BQA1"/>
<reference evidence="2 3" key="1">
    <citation type="submission" date="2021-01" db="EMBL/GenBank/DDBJ databases">
        <title>Piscinibacter sp. Jin2 Genome sequencing and assembly.</title>
        <authorList>
            <person name="Kim I."/>
        </authorList>
    </citation>
    <scope>NUCLEOTIDE SEQUENCE [LARGE SCALE GENOMIC DNA]</scope>
    <source>
        <strain evidence="2 3">Jin2</strain>
    </source>
</reference>
<dbReference type="Gene3D" id="3.40.50.1010">
    <property type="entry name" value="5'-nuclease"/>
    <property type="match status" value="1"/>
</dbReference>
<evidence type="ECO:0000259" key="1">
    <source>
        <dbReference type="Pfam" id="PF01936"/>
    </source>
</evidence>
<dbReference type="EMBL" id="JAERRA010000001">
    <property type="protein sequence ID" value="MBL0719476.1"/>
    <property type="molecule type" value="Genomic_DNA"/>
</dbReference>
<comment type="caution">
    <text evidence="2">The sequence shown here is derived from an EMBL/GenBank/DDBJ whole genome shotgun (WGS) entry which is preliminary data.</text>
</comment>
<protein>
    <submittedName>
        <fullName evidence="2">NYN domain-containing protein</fullName>
    </submittedName>
</protein>
<dbReference type="CDD" id="cd18722">
    <property type="entry name" value="PIN_NicB-like"/>
    <property type="match status" value="1"/>
</dbReference>
<dbReference type="Pfam" id="PF01936">
    <property type="entry name" value="NYN"/>
    <property type="match status" value="1"/>
</dbReference>